<keyword evidence="6 10" id="KW-0863">Zinc-finger</keyword>
<keyword evidence="8 11" id="KW-0694">RNA-binding</keyword>
<dbReference type="Gene3D" id="4.10.1000.10">
    <property type="entry name" value="Zinc finger, CCCH-type"/>
    <property type="match status" value="2"/>
</dbReference>
<dbReference type="Proteomes" id="UP001516464">
    <property type="component" value="Unassembled WGS sequence"/>
</dbReference>
<sequence length="179" mass="21322">MDEPKFDFEPFIRDVLGLVESEEKYCPEYQRNNCYNRRCPKLHIKLEKAVVCKHWLRGLCKKDRQCEFLHEYNLKKMPECWFFSKYGECANQECYFLHIDPNSESKECLWYRRGFCRHGMGCRNRHVKKKICPAYFAGFCIAGPKCDYGHPKGELPNPEEQRAIQEKNIIARPSNLVNE</sequence>
<evidence type="ECO:0000256" key="10">
    <source>
        <dbReference type="PROSITE-ProRule" id="PRU00723"/>
    </source>
</evidence>
<dbReference type="InterPro" id="IPR045348">
    <property type="entry name" value="CPSF4/Yth1"/>
</dbReference>
<feature type="zinc finger region" description="C3H1-type" evidence="10">
    <location>
        <begin position="74"/>
        <end position="101"/>
    </location>
</feature>
<feature type="zinc finger region" description="C3H1-type" evidence="10">
    <location>
        <begin position="46"/>
        <end position="73"/>
    </location>
</feature>
<protein>
    <recommendedName>
        <fullName evidence="11">mRNA 3'-end-processing protein</fullName>
    </recommendedName>
</protein>
<evidence type="ECO:0000256" key="8">
    <source>
        <dbReference type="ARBA" id="ARBA00022884"/>
    </source>
</evidence>
<keyword evidence="14" id="KW-1185">Reference proteome</keyword>
<feature type="zinc finger region" description="C3H1-type" evidence="10">
    <location>
        <begin position="131"/>
        <end position="153"/>
    </location>
</feature>
<proteinExistence type="inferred from homology"/>
<comment type="function">
    <text evidence="11">Component of the cleavage factor I (CF I) involved in pre-mRNA 3'-end processing.</text>
</comment>
<evidence type="ECO:0000259" key="12">
    <source>
        <dbReference type="PROSITE" id="PS50103"/>
    </source>
</evidence>
<dbReference type="PROSITE" id="PS50103">
    <property type="entry name" value="ZF_C3H1"/>
    <property type="match status" value="4"/>
</dbReference>
<evidence type="ECO:0000256" key="7">
    <source>
        <dbReference type="ARBA" id="ARBA00022833"/>
    </source>
</evidence>
<evidence type="ECO:0000256" key="2">
    <source>
        <dbReference type="ARBA" id="ARBA00008907"/>
    </source>
</evidence>
<keyword evidence="4 10" id="KW-0479">Metal-binding</keyword>
<keyword evidence="9 11" id="KW-0539">Nucleus</keyword>
<evidence type="ECO:0000313" key="14">
    <source>
        <dbReference type="Proteomes" id="UP001516464"/>
    </source>
</evidence>
<evidence type="ECO:0000256" key="5">
    <source>
        <dbReference type="ARBA" id="ARBA00022737"/>
    </source>
</evidence>
<evidence type="ECO:0000313" key="13">
    <source>
        <dbReference type="EMBL" id="KAF7684497.1"/>
    </source>
</evidence>
<gene>
    <name evidence="13" type="primary">cpsf4</name>
    <name evidence="13" type="ORF">TCON_0314</name>
</gene>
<dbReference type="PANTHER" id="PTHR23102:SF24">
    <property type="entry name" value="CLEAVAGE AND POLYADENYLATION SPECIFICITY FACTOR SUBUNIT 4"/>
    <property type="match status" value="1"/>
</dbReference>
<evidence type="ECO:0000256" key="3">
    <source>
        <dbReference type="ARBA" id="ARBA00022664"/>
    </source>
</evidence>
<comment type="subcellular location">
    <subcellularLocation>
        <location evidence="1 11">Nucleus</location>
    </subcellularLocation>
</comment>
<keyword evidence="7 10" id="KW-0862">Zinc</keyword>
<dbReference type="SUPFAM" id="SSF90229">
    <property type="entry name" value="CCCH zinc finger"/>
    <property type="match status" value="1"/>
</dbReference>
<feature type="domain" description="C3H1-type" evidence="12">
    <location>
        <begin position="102"/>
        <end position="129"/>
    </location>
</feature>
<evidence type="ECO:0000256" key="4">
    <source>
        <dbReference type="ARBA" id="ARBA00022723"/>
    </source>
</evidence>
<keyword evidence="3 11" id="KW-0507">mRNA processing</keyword>
<dbReference type="SMART" id="SM00356">
    <property type="entry name" value="ZnF_C3H1"/>
    <property type="match status" value="5"/>
</dbReference>
<evidence type="ECO:0000256" key="1">
    <source>
        <dbReference type="ARBA" id="ARBA00004123"/>
    </source>
</evidence>
<evidence type="ECO:0000256" key="9">
    <source>
        <dbReference type="ARBA" id="ARBA00023242"/>
    </source>
</evidence>
<accession>A0ABQ7I1Y5</accession>
<feature type="domain" description="C3H1-type" evidence="12">
    <location>
        <begin position="74"/>
        <end position="101"/>
    </location>
</feature>
<name>A0ABQ7I1Y5_9MICR</name>
<feature type="domain" description="C3H1-type" evidence="12">
    <location>
        <begin position="46"/>
        <end position="73"/>
    </location>
</feature>
<comment type="caution">
    <text evidence="13">The sequence shown here is derived from an EMBL/GenBank/DDBJ whole genome shotgun (WGS) entry which is preliminary data.</text>
</comment>
<keyword evidence="5 11" id="KW-0677">Repeat</keyword>
<feature type="domain" description="C3H1-type" evidence="12">
    <location>
        <begin position="131"/>
        <end position="153"/>
    </location>
</feature>
<reference evidence="13 14" key="1">
    <citation type="submission" date="2019-01" db="EMBL/GenBank/DDBJ databases">
        <title>Genomes sequencing and comparative genomics of infectious freshwater microsporidia, Cucumispora dikerogammari and Thelohania contejeani.</title>
        <authorList>
            <person name="Cormier A."/>
            <person name="Giraud I."/>
            <person name="Wattier R."/>
            <person name="Teixeira M."/>
            <person name="Grandjean F."/>
            <person name="Rigaud T."/>
            <person name="Cordaux R."/>
        </authorList>
    </citation>
    <scope>NUCLEOTIDE SEQUENCE [LARGE SCALE GENOMIC DNA]</scope>
    <source>
        <strain evidence="13">T1</strain>
        <tissue evidence="13">Spores</tissue>
    </source>
</reference>
<evidence type="ECO:0000256" key="11">
    <source>
        <dbReference type="RuleBase" id="RU369008"/>
    </source>
</evidence>
<feature type="zinc finger region" description="C3H1-type" evidence="10">
    <location>
        <begin position="102"/>
        <end position="129"/>
    </location>
</feature>
<comment type="similarity">
    <text evidence="2 11">Belongs to the CPSF4/YTH1 family.</text>
</comment>
<dbReference type="InterPro" id="IPR000571">
    <property type="entry name" value="Znf_CCCH"/>
</dbReference>
<dbReference type="EMBL" id="SBIQ01000011">
    <property type="protein sequence ID" value="KAF7684497.1"/>
    <property type="molecule type" value="Genomic_DNA"/>
</dbReference>
<dbReference type="PANTHER" id="PTHR23102">
    <property type="entry name" value="CLEAVAGE AND POLYADENYLATION SPECIFICITY FACTOR SUBUNIT 4-RELATED"/>
    <property type="match status" value="1"/>
</dbReference>
<organism evidence="13 14">
    <name type="scientific">Astathelohania contejeani</name>
    <dbReference type="NCBI Taxonomy" id="164912"/>
    <lineage>
        <taxon>Eukaryota</taxon>
        <taxon>Fungi</taxon>
        <taxon>Fungi incertae sedis</taxon>
        <taxon>Microsporidia</taxon>
        <taxon>Astathelohaniidae</taxon>
        <taxon>Astathelohania</taxon>
    </lineage>
</organism>
<evidence type="ECO:0000256" key="6">
    <source>
        <dbReference type="ARBA" id="ARBA00022771"/>
    </source>
</evidence>
<dbReference type="InterPro" id="IPR036855">
    <property type="entry name" value="Znf_CCCH_sf"/>
</dbReference>